<keyword evidence="2" id="KW-0472">Membrane</keyword>
<feature type="transmembrane region" description="Helical" evidence="2">
    <location>
        <begin position="15"/>
        <end position="31"/>
    </location>
</feature>
<feature type="region of interest" description="Disordered" evidence="1">
    <location>
        <begin position="86"/>
        <end position="134"/>
    </location>
</feature>
<accession>A0A1E7FVT4</accession>
<organism evidence="3 4">
    <name type="scientific">Fragilariopsis cylindrus CCMP1102</name>
    <dbReference type="NCBI Taxonomy" id="635003"/>
    <lineage>
        <taxon>Eukaryota</taxon>
        <taxon>Sar</taxon>
        <taxon>Stramenopiles</taxon>
        <taxon>Ochrophyta</taxon>
        <taxon>Bacillariophyta</taxon>
        <taxon>Bacillariophyceae</taxon>
        <taxon>Bacillariophycidae</taxon>
        <taxon>Bacillariales</taxon>
        <taxon>Bacillariaceae</taxon>
        <taxon>Fragilariopsis</taxon>
    </lineage>
</organism>
<evidence type="ECO:0000313" key="4">
    <source>
        <dbReference type="Proteomes" id="UP000095751"/>
    </source>
</evidence>
<dbReference type="OrthoDB" id="10487392at2759"/>
<reference evidence="3 4" key="1">
    <citation type="submission" date="2016-09" db="EMBL/GenBank/DDBJ databases">
        <title>Extensive genetic diversity and differential bi-allelic expression allows diatom success in the polar Southern Ocean.</title>
        <authorList>
            <consortium name="DOE Joint Genome Institute"/>
            <person name="Mock T."/>
            <person name="Otillar R.P."/>
            <person name="Strauss J."/>
            <person name="Dupont C."/>
            <person name="Frickenhaus S."/>
            <person name="Maumus F."/>
            <person name="Mcmullan M."/>
            <person name="Sanges R."/>
            <person name="Schmutz J."/>
            <person name="Toseland A."/>
            <person name="Valas R."/>
            <person name="Veluchamy A."/>
            <person name="Ward B.J."/>
            <person name="Allen A."/>
            <person name="Barry K."/>
            <person name="Falciatore A."/>
            <person name="Ferrante M."/>
            <person name="Fortunato A.E."/>
            <person name="Gloeckner G."/>
            <person name="Gruber A."/>
            <person name="Hipkin R."/>
            <person name="Janech M."/>
            <person name="Kroth P."/>
            <person name="Leese F."/>
            <person name="Lindquist E."/>
            <person name="Lyon B.R."/>
            <person name="Martin J."/>
            <person name="Mayer C."/>
            <person name="Parker M."/>
            <person name="Quesneville H."/>
            <person name="Raymond J."/>
            <person name="Uhlig C."/>
            <person name="Valentin K.U."/>
            <person name="Worden A.Z."/>
            <person name="Armbrust E.V."/>
            <person name="Bowler C."/>
            <person name="Green B."/>
            <person name="Moulton V."/>
            <person name="Van Oosterhout C."/>
            <person name="Grigoriev I."/>
        </authorList>
    </citation>
    <scope>NUCLEOTIDE SEQUENCE [LARGE SCALE GENOMIC DNA]</scope>
    <source>
        <strain evidence="3 4">CCMP1102</strain>
    </source>
</reference>
<evidence type="ECO:0000256" key="1">
    <source>
        <dbReference type="SAM" id="MobiDB-lite"/>
    </source>
</evidence>
<dbReference type="AlphaFoldDB" id="A0A1E7FVT4"/>
<dbReference type="Proteomes" id="UP000095751">
    <property type="component" value="Unassembled WGS sequence"/>
</dbReference>
<dbReference type="InParanoid" id="A0A1E7FVT4"/>
<evidence type="ECO:0000313" key="3">
    <source>
        <dbReference type="EMBL" id="OEU21933.1"/>
    </source>
</evidence>
<keyword evidence="2" id="KW-0812">Transmembrane</keyword>
<protein>
    <submittedName>
        <fullName evidence="3">Uncharacterized protein</fullName>
    </submittedName>
</protein>
<keyword evidence="2" id="KW-1133">Transmembrane helix</keyword>
<sequence>MAPRPTITVGIQPQIAMYTLILGSICGFGWYNEKYRRNEGDLDDHIKRLYLQDVNMAHSKTPQITAAIRGQDMNLDGRMDRMVWGGKAKLNDDDGTNSNSKNNNDDNDVPKEASQVEEERKRKEEAERITSQQKKLVLQSSFAGIAVGAVAVAAVSVFLNGSGSGGRK</sequence>
<keyword evidence="4" id="KW-1185">Reference proteome</keyword>
<feature type="transmembrane region" description="Helical" evidence="2">
    <location>
        <begin position="136"/>
        <end position="159"/>
    </location>
</feature>
<proteinExistence type="predicted"/>
<name>A0A1E7FVT4_9STRA</name>
<gene>
    <name evidence="3" type="ORF">FRACYDRAFT_232081</name>
</gene>
<feature type="compositionally biased region" description="Basic and acidic residues" evidence="1">
    <location>
        <begin position="117"/>
        <end position="128"/>
    </location>
</feature>
<evidence type="ECO:0000256" key="2">
    <source>
        <dbReference type="SAM" id="Phobius"/>
    </source>
</evidence>
<dbReference type="KEGG" id="fcy:FRACYDRAFT_232081"/>
<dbReference type="EMBL" id="KV784353">
    <property type="protein sequence ID" value="OEU21933.1"/>
    <property type="molecule type" value="Genomic_DNA"/>
</dbReference>